<dbReference type="Proteomes" id="UP000221165">
    <property type="component" value="Unassembled WGS sequence"/>
</dbReference>
<dbReference type="VEuPathDB" id="ToxoDB:CSUI_004111"/>
<accession>A0A2C6KYE1</accession>
<feature type="region of interest" description="Disordered" evidence="6">
    <location>
        <begin position="91"/>
        <end position="144"/>
    </location>
</feature>
<dbReference type="RefSeq" id="XP_067923714.1">
    <property type="nucleotide sequence ID" value="XM_068064306.1"/>
</dbReference>
<organism evidence="9 10">
    <name type="scientific">Cystoisospora suis</name>
    <dbReference type="NCBI Taxonomy" id="483139"/>
    <lineage>
        <taxon>Eukaryota</taxon>
        <taxon>Sar</taxon>
        <taxon>Alveolata</taxon>
        <taxon>Apicomplexa</taxon>
        <taxon>Conoidasida</taxon>
        <taxon>Coccidia</taxon>
        <taxon>Eucoccidiorida</taxon>
        <taxon>Eimeriorina</taxon>
        <taxon>Sarcocystidae</taxon>
        <taxon>Cystoisospora</taxon>
    </lineage>
</organism>
<sequence length="437" mass="47477">MLNNPSADEFTSWFCLVVKCNPSLGRLLSHDFSLFLLIVQESNMLIRNGVDIMETYSGEQSDVEKGDTTLDPSPSSSILFSTSYDQQASLSQSLLERRDEKRGDTGGGEEAGRGGGEDPGERGRSSDHLTSHPHSPMMTGHDGERGNSNSSAFFTFILISKIFIALLLAVVLISALTHLEAVGRVVKAVLAKVEALGYLSPLAFIIAYILLVTLFVPAEALNVAGGLIFVRLYGPLIGMALAFACSMIALSIAGVVCFAMSRYVFSRSMENLFSGNTVYYAFQQAVEEGGTFFVALIRLSPILPYSITSYLFGLTALKLPQLLLGSLSSAPLVFLFNCIGAALRNIDEIDFSRLHWSWEKSLLGAFGVLMALVSLIYISALTRKKLDEASSTARPRRRTRIHIRGEDETITATSDGGVLTERLHVSQEGESSFIQSA</sequence>
<evidence type="ECO:0000256" key="5">
    <source>
        <dbReference type="ARBA" id="ARBA00023136"/>
    </source>
</evidence>
<keyword evidence="3 7" id="KW-0812">Transmembrane</keyword>
<proteinExistence type="predicted"/>
<dbReference type="PANTHER" id="PTHR12677:SF59">
    <property type="entry name" value="GOLGI APPARATUS MEMBRANE PROTEIN TVP38-RELATED"/>
    <property type="match status" value="1"/>
</dbReference>
<evidence type="ECO:0000256" key="7">
    <source>
        <dbReference type="SAM" id="Phobius"/>
    </source>
</evidence>
<feature type="transmembrane region" description="Helical" evidence="7">
    <location>
        <begin position="196"/>
        <end position="216"/>
    </location>
</feature>
<dbReference type="OrthoDB" id="166803at2759"/>
<reference evidence="9 10" key="1">
    <citation type="journal article" date="2017" name="Int. J. Parasitol.">
        <title>The genome of the protozoan parasite Cystoisospora suis and a reverse vaccinology approach to identify vaccine candidates.</title>
        <authorList>
            <person name="Palmieri N."/>
            <person name="Shrestha A."/>
            <person name="Ruttkowski B."/>
            <person name="Beck T."/>
            <person name="Vogl C."/>
            <person name="Tomley F."/>
            <person name="Blake D.P."/>
            <person name="Joachim A."/>
        </authorList>
    </citation>
    <scope>NUCLEOTIDE SEQUENCE [LARGE SCALE GENOMIC DNA]</scope>
    <source>
        <strain evidence="9 10">Wien I</strain>
    </source>
</reference>
<evidence type="ECO:0000256" key="3">
    <source>
        <dbReference type="ARBA" id="ARBA00022692"/>
    </source>
</evidence>
<evidence type="ECO:0000313" key="9">
    <source>
        <dbReference type="EMBL" id="PHJ22037.1"/>
    </source>
</evidence>
<dbReference type="AlphaFoldDB" id="A0A2C6KYE1"/>
<dbReference type="Pfam" id="PF09335">
    <property type="entry name" value="VTT_dom"/>
    <property type="match status" value="1"/>
</dbReference>
<evidence type="ECO:0000256" key="4">
    <source>
        <dbReference type="ARBA" id="ARBA00022989"/>
    </source>
</evidence>
<evidence type="ECO:0000256" key="2">
    <source>
        <dbReference type="ARBA" id="ARBA00022475"/>
    </source>
</evidence>
<feature type="transmembrane region" description="Helical" evidence="7">
    <location>
        <begin position="363"/>
        <end position="381"/>
    </location>
</feature>
<name>A0A2C6KYE1_9APIC</name>
<feature type="domain" description="VTT" evidence="8">
    <location>
        <begin position="216"/>
        <end position="340"/>
    </location>
</feature>
<dbReference type="InterPro" id="IPR032816">
    <property type="entry name" value="VTT_dom"/>
</dbReference>
<comment type="subcellular location">
    <subcellularLocation>
        <location evidence="1">Cell membrane</location>
        <topology evidence="1">Multi-pass membrane protein</topology>
    </subcellularLocation>
</comment>
<dbReference type="EMBL" id="MIGC01001864">
    <property type="protein sequence ID" value="PHJ22037.1"/>
    <property type="molecule type" value="Genomic_DNA"/>
</dbReference>
<feature type="transmembrane region" description="Helical" evidence="7">
    <location>
        <begin position="236"/>
        <end position="259"/>
    </location>
</feature>
<feature type="transmembrane region" description="Helical" evidence="7">
    <location>
        <begin position="153"/>
        <end position="176"/>
    </location>
</feature>
<gene>
    <name evidence="9" type="ORF">CSUI_004111</name>
</gene>
<evidence type="ECO:0000256" key="6">
    <source>
        <dbReference type="SAM" id="MobiDB-lite"/>
    </source>
</evidence>
<comment type="caution">
    <text evidence="9">The sequence shown here is derived from an EMBL/GenBank/DDBJ whole genome shotgun (WGS) entry which is preliminary data.</text>
</comment>
<dbReference type="InterPro" id="IPR015414">
    <property type="entry name" value="TMEM64"/>
</dbReference>
<evidence type="ECO:0000313" key="10">
    <source>
        <dbReference type="Proteomes" id="UP000221165"/>
    </source>
</evidence>
<keyword evidence="10" id="KW-1185">Reference proteome</keyword>
<keyword evidence="2" id="KW-1003">Cell membrane</keyword>
<evidence type="ECO:0000256" key="1">
    <source>
        <dbReference type="ARBA" id="ARBA00004651"/>
    </source>
</evidence>
<dbReference type="GO" id="GO:0005886">
    <property type="term" value="C:plasma membrane"/>
    <property type="evidence" value="ECO:0007669"/>
    <property type="project" value="UniProtKB-SubCell"/>
</dbReference>
<feature type="transmembrane region" description="Helical" evidence="7">
    <location>
        <begin position="322"/>
        <end position="343"/>
    </location>
</feature>
<keyword evidence="4 7" id="KW-1133">Transmembrane helix</keyword>
<dbReference type="PANTHER" id="PTHR12677">
    <property type="entry name" value="GOLGI APPARATUS MEMBRANE PROTEIN TVP38-RELATED"/>
    <property type="match status" value="1"/>
</dbReference>
<dbReference type="GeneID" id="94427517"/>
<keyword evidence="5 7" id="KW-0472">Membrane</keyword>
<evidence type="ECO:0000259" key="8">
    <source>
        <dbReference type="Pfam" id="PF09335"/>
    </source>
</evidence>
<protein>
    <submittedName>
        <fullName evidence="9">Snare associated protein</fullName>
    </submittedName>
</protein>
<feature type="compositionally biased region" description="Basic and acidic residues" evidence="6">
    <location>
        <begin position="95"/>
        <end position="130"/>
    </location>
</feature>